<proteinExistence type="predicted"/>
<keyword evidence="2" id="KW-0472">Membrane</keyword>
<feature type="transmembrane region" description="Helical" evidence="2">
    <location>
        <begin position="20"/>
        <end position="39"/>
    </location>
</feature>
<evidence type="ECO:0000313" key="4">
    <source>
        <dbReference type="Proteomes" id="UP000053424"/>
    </source>
</evidence>
<organism evidence="3 4">
    <name type="scientific">Hebeloma cylindrosporum</name>
    <dbReference type="NCBI Taxonomy" id="76867"/>
    <lineage>
        <taxon>Eukaryota</taxon>
        <taxon>Fungi</taxon>
        <taxon>Dikarya</taxon>
        <taxon>Basidiomycota</taxon>
        <taxon>Agaricomycotina</taxon>
        <taxon>Agaricomycetes</taxon>
        <taxon>Agaricomycetidae</taxon>
        <taxon>Agaricales</taxon>
        <taxon>Agaricineae</taxon>
        <taxon>Hymenogastraceae</taxon>
        <taxon>Hebeloma</taxon>
    </lineage>
</organism>
<reference evidence="4" key="2">
    <citation type="submission" date="2015-01" db="EMBL/GenBank/DDBJ databases">
        <title>Evolutionary Origins and Diversification of the Mycorrhizal Mutualists.</title>
        <authorList>
            <consortium name="DOE Joint Genome Institute"/>
            <consortium name="Mycorrhizal Genomics Consortium"/>
            <person name="Kohler A."/>
            <person name="Kuo A."/>
            <person name="Nagy L.G."/>
            <person name="Floudas D."/>
            <person name="Copeland A."/>
            <person name="Barry K.W."/>
            <person name="Cichocki N."/>
            <person name="Veneault-Fourrey C."/>
            <person name="LaButti K."/>
            <person name="Lindquist E.A."/>
            <person name="Lipzen A."/>
            <person name="Lundell T."/>
            <person name="Morin E."/>
            <person name="Murat C."/>
            <person name="Riley R."/>
            <person name="Ohm R."/>
            <person name="Sun H."/>
            <person name="Tunlid A."/>
            <person name="Henrissat B."/>
            <person name="Grigoriev I.V."/>
            <person name="Hibbett D.S."/>
            <person name="Martin F."/>
        </authorList>
    </citation>
    <scope>NUCLEOTIDE SEQUENCE [LARGE SCALE GENOMIC DNA]</scope>
    <source>
        <strain evidence="4">h7</strain>
    </source>
</reference>
<protein>
    <submittedName>
        <fullName evidence="3">Uncharacterized protein</fullName>
    </submittedName>
</protein>
<feature type="transmembrane region" description="Helical" evidence="2">
    <location>
        <begin position="132"/>
        <end position="153"/>
    </location>
</feature>
<feature type="transmembrane region" description="Helical" evidence="2">
    <location>
        <begin position="51"/>
        <end position="74"/>
    </location>
</feature>
<dbReference type="OrthoDB" id="2796825at2759"/>
<keyword evidence="2" id="KW-1133">Transmembrane helix</keyword>
<evidence type="ECO:0000313" key="3">
    <source>
        <dbReference type="EMBL" id="KIM35412.1"/>
    </source>
</evidence>
<name>A0A0C2Y2T6_HEBCY</name>
<gene>
    <name evidence="3" type="ORF">M413DRAFT_449796</name>
</gene>
<feature type="region of interest" description="Disordered" evidence="1">
    <location>
        <begin position="287"/>
        <end position="313"/>
    </location>
</feature>
<feature type="transmembrane region" description="Helical" evidence="2">
    <location>
        <begin position="173"/>
        <end position="194"/>
    </location>
</feature>
<feature type="compositionally biased region" description="Basic and acidic residues" evidence="1">
    <location>
        <begin position="290"/>
        <end position="303"/>
    </location>
</feature>
<accession>A0A0C2Y2T6</accession>
<sequence length="323" mass="35261">MSSTVLSPEIMWYEQAANAAASIGAMAYGIHIAVFYKCITTLFRKNDKSFFKWIPFIAGLFVLGTANISCSLHFNQLAFIDERQYPGGPAAFLTEKQSDSANVGAVATSIIMMIAADIFMIYRIHDLWRRTIVTGILSMTLLASIVMSGFHAVQLTRSKGSIGGASVIQFSVPYVSLATTLNILISVILLPRLLELRRQVSLTASLEGIQNKFIGLEALVVESSLPSGLFSLVFIILFGFQKVSSILFLPLLVQVMGIMPGLIVLRIVQGYGWSNDTVRRLRPASSAYESSRRGPAENHHDQDVPLGGIGGTDPLRKNANNFV</sequence>
<dbReference type="AlphaFoldDB" id="A0A0C2Y2T6"/>
<dbReference type="HOGENOM" id="CLU_044614_0_1_1"/>
<dbReference type="Proteomes" id="UP000053424">
    <property type="component" value="Unassembled WGS sequence"/>
</dbReference>
<keyword evidence="2" id="KW-0812">Transmembrane</keyword>
<evidence type="ECO:0000256" key="2">
    <source>
        <dbReference type="SAM" id="Phobius"/>
    </source>
</evidence>
<reference evidence="3 4" key="1">
    <citation type="submission" date="2014-04" db="EMBL/GenBank/DDBJ databases">
        <authorList>
            <consortium name="DOE Joint Genome Institute"/>
            <person name="Kuo A."/>
            <person name="Gay G."/>
            <person name="Dore J."/>
            <person name="Kohler A."/>
            <person name="Nagy L.G."/>
            <person name="Floudas D."/>
            <person name="Copeland A."/>
            <person name="Barry K.W."/>
            <person name="Cichocki N."/>
            <person name="Veneault-Fourrey C."/>
            <person name="LaButti K."/>
            <person name="Lindquist E.A."/>
            <person name="Lipzen A."/>
            <person name="Lundell T."/>
            <person name="Morin E."/>
            <person name="Murat C."/>
            <person name="Sun H."/>
            <person name="Tunlid A."/>
            <person name="Henrissat B."/>
            <person name="Grigoriev I.V."/>
            <person name="Hibbett D.S."/>
            <person name="Martin F."/>
            <person name="Nordberg H.P."/>
            <person name="Cantor M.N."/>
            <person name="Hua S.X."/>
        </authorList>
    </citation>
    <scope>NUCLEOTIDE SEQUENCE [LARGE SCALE GENOMIC DNA]</scope>
    <source>
        <strain evidence="4">h7</strain>
    </source>
</reference>
<feature type="transmembrane region" description="Helical" evidence="2">
    <location>
        <begin position="101"/>
        <end position="120"/>
    </location>
</feature>
<keyword evidence="4" id="KW-1185">Reference proteome</keyword>
<dbReference type="EMBL" id="KN831821">
    <property type="protein sequence ID" value="KIM35412.1"/>
    <property type="molecule type" value="Genomic_DNA"/>
</dbReference>
<feature type="transmembrane region" description="Helical" evidence="2">
    <location>
        <begin position="246"/>
        <end position="265"/>
    </location>
</feature>
<evidence type="ECO:0000256" key="1">
    <source>
        <dbReference type="SAM" id="MobiDB-lite"/>
    </source>
</evidence>
<feature type="transmembrane region" description="Helical" evidence="2">
    <location>
        <begin position="214"/>
        <end position="240"/>
    </location>
</feature>